<dbReference type="InterPro" id="IPR015424">
    <property type="entry name" value="PyrdxlP-dep_Trfase"/>
</dbReference>
<dbReference type="InterPro" id="IPR015421">
    <property type="entry name" value="PyrdxlP-dep_Trfase_major"/>
</dbReference>
<keyword evidence="2" id="KW-1185">Reference proteome</keyword>
<evidence type="ECO:0000313" key="2">
    <source>
        <dbReference type="Proteomes" id="UP000538929"/>
    </source>
</evidence>
<name>A0A7W3TDC8_9ACTN</name>
<protein>
    <recommendedName>
        <fullName evidence="3">Aminotransferase class I/II-fold pyridoxal phosphate-dependent enzyme</fullName>
    </recommendedName>
</protein>
<dbReference type="EMBL" id="VKHT01000242">
    <property type="protein sequence ID" value="MBB0244455.1"/>
    <property type="molecule type" value="Genomic_DNA"/>
</dbReference>
<dbReference type="RefSeq" id="WP_182606078.1">
    <property type="nucleotide sequence ID" value="NZ_VKHT01000242.1"/>
</dbReference>
<dbReference type="AlphaFoldDB" id="A0A7W3TDC8"/>
<dbReference type="Proteomes" id="UP000538929">
    <property type="component" value="Unassembled WGS sequence"/>
</dbReference>
<proteinExistence type="predicted"/>
<reference evidence="2" key="1">
    <citation type="submission" date="2019-10" db="EMBL/GenBank/DDBJ databases">
        <title>Streptomyces sp. nov., a novel actinobacterium isolated from alkaline environment.</title>
        <authorList>
            <person name="Golinska P."/>
        </authorList>
    </citation>
    <scope>NUCLEOTIDE SEQUENCE [LARGE SCALE GENOMIC DNA]</scope>
    <source>
        <strain evidence="2">DSM 42118</strain>
    </source>
</reference>
<accession>A0A7W3TDC8</accession>
<evidence type="ECO:0000313" key="1">
    <source>
        <dbReference type="EMBL" id="MBB0244455.1"/>
    </source>
</evidence>
<evidence type="ECO:0008006" key="3">
    <source>
        <dbReference type="Google" id="ProtNLM"/>
    </source>
</evidence>
<organism evidence="1 2">
    <name type="scientific">Streptomyces alkaliphilus</name>
    <dbReference type="NCBI Taxonomy" id="1472722"/>
    <lineage>
        <taxon>Bacteria</taxon>
        <taxon>Bacillati</taxon>
        <taxon>Actinomycetota</taxon>
        <taxon>Actinomycetes</taxon>
        <taxon>Kitasatosporales</taxon>
        <taxon>Streptomycetaceae</taxon>
        <taxon>Streptomyces</taxon>
    </lineage>
</organism>
<dbReference type="SUPFAM" id="SSF53383">
    <property type="entry name" value="PLP-dependent transferases"/>
    <property type="match status" value="1"/>
</dbReference>
<comment type="caution">
    <text evidence="1">The sequence shown here is derived from an EMBL/GenBank/DDBJ whole genome shotgun (WGS) entry which is preliminary data.</text>
</comment>
<dbReference type="Gene3D" id="3.40.640.10">
    <property type="entry name" value="Type I PLP-dependent aspartate aminotransferase-like (Major domain)"/>
    <property type="match status" value="1"/>
</dbReference>
<gene>
    <name evidence="1" type="ORF">FNQ90_10145</name>
</gene>
<sequence length="446" mass="48189">MDDTAPAPAQADCLAAFAALRDGADSAPETTLELGEGCNRFPASPDLARYLSALLDRFIRDGTLSAYAGSRPTGTRGVMAELLGDHLDMHLDASDIFFTRGGTEAINLTIAHLAETGHGLVLPLPNYYAFDQSAVRWGTPVTAYYRHDGALHHTGTAPTPRTCLVEVLPNGVTGARHVPPAQTRPDFTLLDIPFQIGAEGSQPAAILRDRVHGLDLETAALILTASKDLSLPGLRAAIVVTRNKALLGHLGRDRFERMAMTGDPVGEIAMLVYVSLLAVADAPSEQTGKLVQIARDCAHRANLPALPEEETYRRVRDHLTGMSERFRRNALALEDPRSPLKPITGVEPATGYSAFAELRAPQDDFLQWVARCGRFGLHLNPTVVHGGTSTAWEALYPDGQLLRINLSEEPAVINRSLRLLGRYATGRFGSAPEARREVPHEKGAGR</sequence>